<organism evidence="4 5">
    <name type="scientific">Candidatus Eisenbergiella intestinigallinarum</name>
    <dbReference type="NCBI Taxonomy" id="2838549"/>
    <lineage>
        <taxon>Bacteria</taxon>
        <taxon>Bacillati</taxon>
        <taxon>Bacillota</taxon>
        <taxon>Clostridia</taxon>
        <taxon>Lachnospirales</taxon>
        <taxon>Lachnospiraceae</taxon>
        <taxon>Eisenbergiella</taxon>
    </lineage>
</organism>
<dbReference type="EMBL" id="DWVS01000077">
    <property type="protein sequence ID" value="HJC87047.1"/>
    <property type="molecule type" value="Genomic_DNA"/>
</dbReference>
<keyword evidence="1" id="KW-0175">Coiled coil</keyword>
<proteinExistence type="predicted"/>
<evidence type="ECO:0000256" key="2">
    <source>
        <dbReference type="SAM" id="MobiDB-lite"/>
    </source>
</evidence>
<evidence type="ECO:0000256" key="3">
    <source>
        <dbReference type="SAM" id="Phobius"/>
    </source>
</evidence>
<comment type="caution">
    <text evidence="4">The sequence shown here is derived from an EMBL/GenBank/DDBJ whole genome shotgun (WGS) entry which is preliminary data.</text>
</comment>
<evidence type="ECO:0000313" key="4">
    <source>
        <dbReference type="EMBL" id="HJC87047.1"/>
    </source>
</evidence>
<reference evidence="4" key="1">
    <citation type="journal article" date="2021" name="PeerJ">
        <title>Extensive microbial diversity within the chicken gut microbiome revealed by metagenomics and culture.</title>
        <authorList>
            <person name="Gilroy R."/>
            <person name="Ravi A."/>
            <person name="Getino M."/>
            <person name="Pursley I."/>
            <person name="Horton D.L."/>
            <person name="Alikhan N.F."/>
            <person name="Baker D."/>
            <person name="Gharbi K."/>
            <person name="Hall N."/>
            <person name="Watson M."/>
            <person name="Adriaenssens E.M."/>
            <person name="Foster-Nyarko E."/>
            <person name="Jarju S."/>
            <person name="Secka A."/>
            <person name="Antonio M."/>
            <person name="Oren A."/>
            <person name="Chaudhuri R.R."/>
            <person name="La Ragione R."/>
            <person name="Hildebrand F."/>
            <person name="Pallen M.J."/>
        </authorList>
    </citation>
    <scope>NUCLEOTIDE SEQUENCE</scope>
    <source>
        <strain evidence="4">ChiBcec1-1630</strain>
    </source>
</reference>
<keyword evidence="3" id="KW-0472">Membrane</keyword>
<dbReference type="Proteomes" id="UP000823922">
    <property type="component" value="Unassembled WGS sequence"/>
</dbReference>
<feature type="region of interest" description="Disordered" evidence="2">
    <location>
        <begin position="56"/>
        <end position="93"/>
    </location>
</feature>
<dbReference type="Pfam" id="PF10112">
    <property type="entry name" value="Halogen_Hydrol"/>
    <property type="match status" value="1"/>
</dbReference>
<sequence length="426" mass="47728">MDYHDWSDLGNDIRRMVDDAVNSGDFRRLDENVRRTVTDGLENLGDSLRKGMESFAGEKKGQGMGGSRNVGAPSQPTGKNGRPGSEARSADGRRYPAGFRTAGSFLSQSPLFAKTFGTRAGGVALLAVGCTVAGGCLIAILVFIIMHLAGLAGTILTALFGVLIVILIAALAAAWAGKGFLGKTKRFDRYVEALKGRTYCSIEELAEQVGRSRRFVKNDLQKMISSRWFKQGHLDRQGTCLIVSEETYRQYLESEKQLELRRKEEQERARRAQEESRGLSDEVREMMEAGKAYIEKIKRSNDAIPGEEISNKISHMQTIVERIFERVKEYPDCADELRRFMDYYLPTTVKLLDAYEELDRQPVQGENIRNGKLEIEKTLDTLNLAFEKLLDSLFEDTAWDVATDISVLQTMLAQEGLTEQKLKAEK</sequence>
<evidence type="ECO:0000313" key="5">
    <source>
        <dbReference type="Proteomes" id="UP000823922"/>
    </source>
</evidence>
<feature type="coiled-coil region" evidence="1">
    <location>
        <begin position="248"/>
        <end position="289"/>
    </location>
</feature>
<accession>A0A9D2QK48</accession>
<feature type="transmembrane region" description="Helical" evidence="3">
    <location>
        <begin position="123"/>
        <end position="149"/>
    </location>
</feature>
<keyword evidence="3" id="KW-0812">Transmembrane</keyword>
<name>A0A9D2QK48_9FIRM</name>
<keyword evidence="3" id="KW-1133">Transmembrane helix</keyword>
<evidence type="ECO:0000256" key="1">
    <source>
        <dbReference type="SAM" id="Coils"/>
    </source>
</evidence>
<reference evidence="4" key="2">
    <citation type="submission" date="2021-04" db="EMBL/GenBank/DDBJ databases">
        <authorList>
            <person name="Gilroy R."/>
        </authorList>
    </citation>
    <scope>NUCLEOTIDE SEQUENCE</scope>
    <source>
        <strain evidence="4">ChiBcec1-1630</strain>
    </source>
</reference>
<dbReference type="AlphaFoldDB" id="A0A9D2QK48"/>
<gene>
    <name evidence="4" type="ORF">H9926_03410</name>
</gene>
<feature type="transmembrane region" description="Helical" evidence="3">
    <location>
        <begin position="155"/>
        <end position="176"/>
    </location>
</feature>
<dbReference type="InterPro" id="IPR018770">
    <property type="entry name" value="ChloroindolylP_hydrolase"/>
</dbReference>
<protein>
    <submittedName>
        <fullName evidence="4">5-bromo-4-chloroindolyl phosphate hydrolysis family protein</fullName>
    </submittedName>
</protein>